<feature type="transmembrane region" description="Helical" evidence="6">
    <location>
        <begin position="111"/>
        <end position="131"/>
    </location>
</feature>
<organism evidence="7 8">
    <name type="scientific">Sphingobacterium alkalisoli</name>
    <dbReference type="NCBI Taxonomy" id="1874115"/>
    <lineage>
        <taxon>Bacteria</taxon>
        <taxon>Pseudomonadati</taxon>
        <taxon>Bacteroidota</taxon>
        <taxon>Sphingobacteriia</taxon>
        <taxon>Sphingobacteriales</taxon>
        <taxon>Sphingobacteriaceae</taxon>
        <taxon>Sphingobacterium</taxon>
    </lineage>
</organism>
<feature type="transmembrane region" description="Helical" evidence="6">
    <location>
        <begin position="151"/>
        <end position="174"/>
    </location>
</feature>
<name>A0A4U0GPN2_9SPHI</name>
<keyword evidence="2 6" id="KW-0813">Transport</keyword>
<feature type="transmembrane region" description="Helical" evidence="6">
    <location>
        <begin position="253"/>
        <end position="271"/>
    </location>
</feature>
<feature type="transmembrane region" description="Helical" evidence="6">
    <location>
        <begin position="468"/>
        <end position="489"/>
    </location>
</feature>
<evidence type="ECO:0000313" key="7">
    <source>
        <dbReference type="EMBL" id="TJY60727.1"/>
    </source>
</evidence>
<keyword evidence="6" id="KW-0592">Phosphate transport</keyword>
<feature type="transmembrane region" description="Helical" evidence="6">
    <location>
        <begin position="186"/>
        <end position="207"/>
    </location>
</feature>
<evidence type="ECO:0000256" key="3">
    <source>
        <dbReference type="ARBA" id="ARBA00022692"/>
    </source>
</evidence>
<evidence type="ECO:0000256" key="6">
    <source>
        <dbReference type="RuleBase" id="RU363058"/>
    </source>
</evidence>
<dbReference type="GO" id="GO:0005315">
    <property type="term" value="F:phosphate transmembrane transporter activity"/>
    <property type="evidence" value="ECO:0007669"/>
    <property type="project" value="InterPro"/>
</dbReference>
<dbReference type="GO" id="GO:0035435">
    <property type="term" value="P:phosphate ion transmembrane transport"/>
    <property type="evidence" value="ECO:0007669"/>
    <property type="project" value="TreeGrafter"/>
</dbReference>
<comment type="similarity">
    <text evidence="6">Belongs to the inorganic phosphate transporter (PiT) (TC 2.A.20) family.</text>
</comment>
<feature type="transmembrane region" description="Helical" evidence="6">
    <location>
        <begin position="45"/>
        <end position="64"/>
    </location>
</feature>
<dbReference type="RefSeq" id="WP_136823046.1">
    <property type="nucleotide sequence ID" value="NZ_BMJX01000011.1"/>
</dbReference>
<comment type="subcellular location">
    <subcellularLocation>
        <location evidence="1 6">Membrane</location>
        <topology evidence="1 6">Multi-pass membrane protein</topology>
    </subcellularLocation>
</comment>
<dbReference type="AlphaFoldDB" id="A0A4U0GPN2"/>
<keyword evidence="8" id="KW-1185">Reference proteome</keyword>
<reference evidence="7 8" key="1">
    <citation type="submission" date="2019-04" db="EMBL/GenBank/DDBJ databases">
        <title>Sphingobacterium olei sp. nov., isolated from oil-contaminated soil.</title>
        <authorList>
            <person name="Liu B."/>
        </authorList>
    </citation>
    <scope>NUCLEOTIDE SEQUENCE [LARGE SCALE GENOMIC DNA]</scope>
    <source>
        <strain evidence="7 8">Y3L14</strain>
    </source>
</reference>
<keyword evidence="5 6" id="KW-0472">Membrane</keyword>
<evidence type="ECO:0000313" key="8">
    <source>
        <dbReference type="Proteomes" id="UP000309872"/>
    </source>
</evidence>
<dbReference type="SUPFAM" id="SSF109755">
    <property type="entry name" value="PhoU-like"/>
    <property type="match status" value="1"/>
</dbReference>
<dbReference type="Pfam" id="PF01384">
    <property type="entry name" value="PHO4"/>
    <property type="match status" value="1"/>
</dbReference>
<keyword evidence="3 6" id="KW-0812">Transmembrane</keyword>
<evidence type="ECO:0000256" key="5">
    <source>
        <dbReference type="ARBA" id="ARBA00023136"/>
    </source>
</evidence>
<keyword evidence="4 6" id="KW-1133">Transmembrane helix</keyword>
<accession>A0A4U0GPN2</accession>
<evidence type="ECO:0000256" key="2">
    <source>
        <dbReference type="ARBA" id="ARBA00022448"/>
    </source>
</evidence>
<dbReference type="Proteomes" id="UP000309872">
    <property type="component" value="Unassembled WGS sequence"/>
</dbReference>
<feature type="transmembrane region" description="Helical" evidence="6">
    <location>
        <begin position="6"/>
        <end position="24"/>
    </location>
</feature>
<evidence type="ECO:0000256" key="1">
    <source>
        <dbReference type="ARBA" id="ARBA00004141"/>
    </source>
</evidence>
<dbReference type="InterPro" id="IPR001204">
    <property type="entry name" value="Phos_transporter"/>
</dbReference>
<dbReference type="OrthoDB" id="1110016at2"/>
<feature type="transmembrane region" description="Helical" evidence="6">
    <location>
        <begin position="311"/>
        <end position="330"/>
    </location>
</feature>
<dbReference type="GO" id="GO:0016020">
    <property type="term" value="C:membrane"/>
    <property type="evidence" value="ECO:0007669"/>
    <property type="project" value="UniProtKB-SubCell"/>
</dbReference>
<protein>
    <recommendedName>
        <fullName evidence="6">Phosphate transporter</fullName>
    </recommendedName>
</protein>
<gene>
    <name evidence="7" type="ORF">FAZ19_22585</name>
</gene>
<dbReference type="PANTHER" id="PTHR11101:SF16">
    <property type="entry name" value="PHOSPHATE TRANSPORTER"/>
    <property type="match status" value="1"/>
</dbReference>
<feature type="transmembrane region" description="Helical" evidence="6">
    <location>
        <begin position="84"/>
        <end position="104"/>
    </location>
</feature>
<feature type="transmembrane region" description="Helical" evidence="6">
    <location>
        <begin position="227"/>
        <end position="246"/>
    </location>
</feature>
<dbReference type="EMBL" id="SUKA01000011">
    <property type="protein sequence ID" value="TJY60727.1"/>
    <property type="molecule type" value="Genomic_DNA"/>
</dbReference>
<evidence type="ECO:0000256" key="4">
    <source>
        <dbReference type="ARBA" id="ARBA00022989"/>
    </source>
</evidence>
<feature type="transmembrane region" description="Helical" evidence="6">
    <location>
        <begin position="495"/>
        <end position="513"/>
    </location>
</feature>
<dbReference type="PANTHER" id="PTHR11101">
    <property type="entry name" value="PHOSPHATE TRANSPORTER"/>
    <property type="match status" value="1"/>
</dbReference>
<sequence length="753" mass="83986">MENYLFLIILTLVILAIIDLMVGVSNDAVNFLNSAIGSKAIPFKTIMIVTSIGIICGAVFSGGMMEIARSGIYIPSQFSFNDVMIIFLAVMITDVILLDVFNYFGLPTSTTVSIVFELLGAAVCLAMYKIISEDAAWNTISNYINTEKATAIVGSILLSVFLSFTVGMIVQYFSRLIFTFQFERKIKTVGVLFGGITLAAISYFILIKGLKGATFISGNTQSWIKSHEIHLLLGSFLVFTLISFILTRLNINILKLIIGVGTFALALSFASNDLVNFIGVPVAALQSIDIFRTTGADPNTYMMTALASKDIVAPMWILAVAGLIMVITLWTSKKAKTVIETEMSLSNQDSGVDKFKSNALARQIVRSFISFGNIISYLMPRTLQARLDKQFENPLLEKGANKKSGEEPMFDMVRASVNLMVASSLIALGTSMKLPLSTTYVTFMVAMGTAFADRAWGRESAVYRVSGVFHVVGGWFITAGCAFAGAFILAYLLKIGGIVTFVLAIIVLTVFLYRNSKSHDRKVKEQSARKLQLEKEDIQTLQQVTEASANQISEIITKTNMLYKDVIEGLINQDLLVLNADKKLIKKLQKDLNSTNSSLYDFIRNLDDSSVKGSRYYIQSLGYLQDIVENVGVISSNIYDHVDNNHKPLKINQAKDLKYIVEKLGQWYSKINDVYKRQDFSKIDDIIEERLELQDINNQFLDRQIERIRTSENSPKNSKLYFSILLETNELISSTFKLIRLHQEFERFRSSTS</sequence>
<proteinExistence type="inferred from homology"/>
<comment type="caution">
    <text evidence="7">The sequence shown here is derived from an EMBL/GenBank/DDBJ whole genome shotgun (WGS) entry which is preliminary data.</text>
</comment>